<keyword evidence="2" id="KW-1185">Reference proteome</keyword>
<accession>A0A445BZ75</accession>
<comment type="caution">
    <text evidence="1">The sequence shown here is derived from an EMBL/GenBank/DDBJ whole genome shotgun (WGS) entry which is preliminary data.</text>
</comment>
<evidence type="ECO:0000313" key="1">
    <source>
        <dbReference type="EMBL" id="RYR44060.1"/>
    </source>
</evidence>
<protein>
    <submittedName>
        <fullName evidence="1">Uncharacterized protein</fullName>
    </submittedName>
</protein>
<sequence length="47" mass="5605">MYGVVVYQGIIREKPTSEKEAREFIKGLIWLCFCFICTHARNIHKFK</sequence>
<gene>
    <name evidence="1" type="ORF">Ahy_A08g040436</name>
</gene>
<reference evidence="1 2" key="1">
    <citation type="submission" date="2019-01" db="EMBL/GenBank/DDBJ databases">
        <title>Sequencing of cultivated peanut Arachis hypogaea provides insights into genome evolution and oil improvement.</title>
        <authorList>
            <person name="Chen X."/>
        </authorList>
    </citation>
    <scope>NUCLEOTIDE SEQUENCE [LARGE SCALE GENOMIC DNA]</scope>
    <source>
        <strain evidence="2">cv. Fuhuasheng</strain>
        <tissue evidence="1">Leaves</tissue>
    </source>
</reference>
<evidence type="ECO:0000313" key="2">
    <source>
        <dbReference type="Proteomes" id="UP000289738"/>
    </source>
</evidence>
<dbReference type="Proteomes" id="UP000289738">
    <property type="component" value="Chromosome A08"/>
</dbReference>
<organism evidence="1 2">
    <name type="scientific">Arachis hypogaea</name>
    <name type="common">Peanut</name>
    <dbReference type="NCBI Taxonomy" id="3818"/>
    <lineage>
        <taxon>Eukaryota</taxon>
        <taxon>Viridiplantae</taxon>
        <taxon>Streptophyta</taxon>
        <taxon>Embryophyta</taxon>
        <taxon>Tracheophyta</taxon>
        <taxon>Spermatophyta</taxon>
        <taxon>Magnoliopsida</taxon>
        <taxon>eudicotyledons</taxon>
        <taxon>Gunneridae</taxon>
        <taxon>Pentapetalae</taxon>
        <taxon>rosids</taxon>
        <taxon>fabids</taxon>
        <taxon>Fabales</taxon>
        <taxon>Fabaceae</taxon>
        <taxon>Papilionoideae</taxon>
        <taxon>50 kb inversion clade</taxon>
        <taxon>dalbergioids sensu lato</taxon>
        <taxon>Dalbergieae</taxon>
        <taxon>Pterocarpus clade</taxon>
        <taxon>Arachis</taxon>
    </lineage>
</organism>
<name>A0A445BZ75_ARAHY</name>
<dbReference type="AlphaFoldDB" id="A0A445BZ75"/>
<dbReference type="EMBL" id="SDMP01000008">
    <property type="protein sequence ID" value="RYR44060.1"/>
    <property type="molecule type" value="Genomic_DNA"/>
</dbReference>
<proteinExistence type="predicted"/>